<organism evidence="2 3">
    <name type="scientific">Pedobacter terrae</name>
    <dbReference type="NCBI Taxonomy" id="405671"/>
    <lineage>
        <taxon>Bacteria</taxon>
        <taxon>Pseudomonadati</taxon>
        <taxon>Bacteroidota</taxon>
        <taxon>Sphingobacteriia</taxon>
        <taxon>Sphingobacteriales</taxon>
        <taxon>Sphingobacteriaceae</taxon>
        <taxon>Pedobacter</taxon>
    </lineage>
</organism>
<dbReference type="OrthoDB" id="9770043at2"/>
<protein>
    <submittedName>
        <fullName evidence="2">Dehydrogenase, PQQ-dependent, s-GDH family</fullName>
    </submittedName>
</protein>
<sequence>MKKILLCLFVVLFTTTCKKNNNGNEDPGNLPDVELKSKVIVSGLSLPWEMVYGPDNFIWFTEKAGKISRLNPATGQVTALLTITEVRTNGEGGLLGMALHPDFTSNPYVYVVYGYGSTYKAKVVRYTYAGGNLTSPLVLLDQIPAASIHNGSRLLISGGKLYISTGDASDTNLPQNVNSLAGKILRINLDGSIPSDNPYPNNPVWSLGHRNPQGLTQVGNKIFSSEHGPDSDDEINIIEKERNYGWPNIKGFCNESGEQSFCNLNNVAEPLINWTPTIAPSGLTYYNNNYIPQFKNSLLLAVLKGTKLMQLKLDDAQTKIVGTKDFYVNTYGRVRAVCQSPEGKIYICTSNGSDDKIVEIAK</sequence>
<dbReference type="Proteomes" id="UP000199643">
    <property type="component" value="Unassembled WGS sequence"/>
</dbReference>
<dbReference type="RefSeq" id="WP_090501983.1">
    <property type="nucleotide sequence ID" value="NZ_FNCH01000014.1"/>
</dbReference>
<dbReference type="PANTHER" id="PTHR19328">
    <property type="entry name" value="HEDGEHOG-INTERACTING PROTEIN"/>
    <property type="match status" value="1"/>
</dbReference>
<feature type="domain" description="Glucose/Sorbosone dehydrogenase" evidence="1">
    <location>
        <begin position="45"/>
        <end position="353"/>
    </location>
</feature>
<keyword evidence="3" id="KW-1185">Reference proteome</keyword>
<dbReference type="SUPFAM" id="SSF50952">
    <property type="entry name" value="Soluble quinoprotein glucose dehydrogenase"/>
    <property type="match status" value="1"/>
</dbReference>
<dbReference type="EMBL" id="FNCH01000014">
    <property type="protein sequence ID" value="SDG98739.1"/>
    <property type="molecule type" value="Genomic_DNA"/>
</dbReference>
<reference evidence="3" key="1">
    <citation type="submission" date="2016-10" db="EMBL/GenBank/DDBJ databases">
        <authorList>
            <person name="Varghese N."/>
            <person name="Submissions S."/>
        </authorList>
    </citation>
    <scope>NUCLEOTIDE SEQUENCE [LARGE SCALE GENOMIC DNA]</scope>
    <source>
        <strain evidence="3">DSM 17933</strain>
    </source>
</reference>
<evidence type="ECO:0000313" key="2">
    <source>
        <dbReference type="EMBL" id="SDG98739.1"/>
    </source>
</evidence>
<evidence type="ECO:0000313" key="3">
    <source>
        <dbReference type="Proteomes" id="UP000199643"/>
    </source>
</evidence>
<accession>A0A1G7YRC6</accession>
<gene>
    <name evidence="2" type="ORF">SAMN05421827_11452</name>
</gene>
<evidence type="ECO:0000259" key="1">
    <source>
        <dbReference type="Pfam" id="PF07995"/>
    </source>
</evidence>
<dbReference type="Pfam" id="PF07995">
    <property type="entry name" value="GSDH"/>
    <property type="match status" value="1"/>
</dbReference>
<dbReference type="InterPro" id="IPR012938">
    <property type="entry name" value="Glc/Sorbosone_DH"/>
</dbReference>
<dbReference type="Gene3D" id="2.120.10.30">
    <property type="entry name" value="TolB, C-terminal domain"/>
    <property type="match status" value="1"/>
</dbReference>
<dbReference type="PANTHER" id="PTHR19328:SF13">
    <property type="entry name" value="HIPL1 PROTEIN"/>
    <property type="match status" value="1"/>
</dbReference>
<dbReference type="STRING" id="405671.SAMN05421827_11452"/>
<dbReference type="InterPro" id="IPR011041">
    <property type="entry name" value="Quinoprot_gluc/sorb_DH_b-prop"/>
</dbReference>
<dbReference type="AlphaFoldDB" id="A0A1G7YRC6"/>
<name>A0A1G7YRC6_9SPHI</name>
<dbReference type="InterPro" id="IPR011042">
    <property type="entry name" value="6-blade_b-propeller_TolB-like"/>
</dbReference>
<proteinExistence type="predicted"/>